<keyword evidence="3" id="KW-0687">Ribonucleoprotein</keyword>
<dbReference type="AlphaFoldDB" id="A0A0F9X0L5"/>
<dbReference type="SUPFAM" id="SSF143034">
    <property type="entry name" value="L35p-like"/>
    <property type="match status" value="1"/>
</dbReference>
<gene>
    <name evidence="4" type="ORF">LCGC14_0284330</name>
</gene>
<dbReference type="PANTHER" id="PTHR33343:SF1">
    <property type="entry name" value="LARGE RIBOSOMAL SUBUNIT PROTEIN BL35M"/>
    <property type="match status" value="1"/>
</dbReference>
<dbReference type="Gene3D" id="4.10.410.60">
    <property type="match status" value="1"/>
</dbReference>
<name>A0A0F9X0L5_9ZZZZ</name>
<dbReference type="HAMAP" id="MF_00514">
    <property type="entry name" value="Ribosomal_bL35"/>
    <property type="match status" value="1"/>
</dbReference>
<dbReference type="InterPro" id="IPR021137">
    <property type="entry name" value="Ribosomal_bL35-like"/>
</dbReference>
<organism evidence="4">
    <name type="scientific">marine sediment metagenome</name>
    <dbReference type="NCBI Taxonomy" id="412755"/>
    <lineage>
        <taxon>unclassified sequences</taxon>
        <taxon>metagenomes</taxon>
        <taxon>ecological metagenomes</taxon>
    </lineage>
</organism>
<proteinExistence type="inferred from homology"/>
<dbReference type="GO" id="GO:0003735">
    <property type="term" value="F:structural constituent of ribosome"/>
    <property type="evidence" value="ECO:0007669"/>
    <property type="project" value="InterPro"/>
</dbReference>
<comment type="similarity">
    <text evidence="1">Belongs to the bacterial ribosomal protein bL35 family.</text>
</comment>
<accession>A0A0F9X0L5</accession>
<dbReference type="InterPro" id="IPR001706">
    <property type="entry name" value="Ribosomal_bL35"/>
</dbReference>
<evidence type="ECO:0000256" key="1">
    <source>
        <dbReference type="ARBA" id="ARBA00006598"/>
    </source>
</evidence>
<dbReference type="InterPro" id="IPR018265">
    <property type="entry name" value="Ribosomal_bL35_CS"/>
</dbReference>
<dbReference type="EMBL" id="LAZR01000165">
    <property type="protein sequence ID" value="KKN84908.1"/>
    <property type="molecule type" value="Genomic_DNA"/>
</dbReference>
<dbReference type="Pfam" id="PF01632">
    <property type="entry name" value="Ribosomal_L35p"/>
    <property type="match status" value="1"/>
</dbReference>
<evidence type="ECO:0008006" key="5">
    <source>
        <dbReference type="Google" id="ProtNLM"/>
    </source>
</evidence>
<dbReference type="FunFam" id="4.10.410.60:FF:000001">
    <property type="entry name" value="50S ribosomal protein L35"/>
    <property type="match status" value="1"/>
</dbReference>
<comment type="caution">
    <text evidence="4">The sequence shown here is derived from an EMBL/GenBank/DDBJ whole genome shotgun (WGS) entry which is preliminary data.</text>
</comment>
<reference evidence="4" key="1">
    <citation type="journal article" date="2015" name="Nature">
        <title>Complex archaea that bridge the gap between prokaryotes and eukaryotes.</title>
        <authorList>
            <person name="Spang A."/>
            <person name="Saw J.H."/>
            <person name="Jorgensen S.L."/>
            <person name="Zaremba-Niedzwiedzka K."/>
            <person name="Martijn J."/>
            <person name="Lind A.E."/>
            <person name="van Eijk R."/>
            <person name="Schleper C."/>
            <person name="Guy L."/>
            <person name="Ettema T.J."/>
        </authorList>
    </citation>
    <scope>NUCLEOTIDE SEQUENCE</scope>
</reference>
<dbReference type="InterPro" id="IPR037229">
    <property type="entry name" value="Ribosomal_bL35_sf"/>
</dbReference>
<dbReference type="PANTHER" id="PTHR33343">
    <property type="entry name" value="54S RIBOSOMAL PROTEIN BL35M"/>
    <property type="match status" value="1"/>
</dbReference>
<dbReference type="GO" id="GO:0006412">
    <property type="term" value="P:translation"/>
    <property type="evidence" value="ECO:0007669"/>
    <property type="project" value="InterPro"/>
</dbReference>
<dbReference type="NCBIfam" id="TIGR00001">
    <property type="entry name" value="rpmI_bact"/>
    <property type="match status" value="1"/>
</dbReference>
<dbReference type="PRINTS" id="PR00064">
    <property type="entry name" value="RIBOSOMALL35"/>
</dbReference>
<evidence type="ECO:0000313" key="4">
    <source>
        <dbReference type="EMBL" id="KKN84908.1"/>
    </source>
</evidence>
<protein>
    <recommendedName>
        <fullName evidence="5">50S ribosomal protein L35</fullName>
    </recommendedName>
</protein>
<dbReference type="GO" id="GO:0015934">
    <property type="term" value="C:large ribosomal subunit"/>
    <property type="evidence" value="ECO:0007669"/>
    <property type="project" value="TreeGrafter"/>
</dbReference>
<evidence type="ECO:0000256" key="3">
    <source>
        <dbReference type="ARBA" id="ARBA00023274"/>
    </source>
</evidence>
<sequence>MPKMKTNKAVAKRVRITARGKVVCNRSGASHLKSVKSPSRIRRFRKTTEVHSAFAKAAKRMMAK</sequence>
<keyword evidence="2" id="KW-0689">Ribosomal protein</keyword>
<evidence type="ECO:0000256" key="2">
    <source>
        <dbReference type="ARBA" id="ARBA00022980"/>
    </source>
</evidence>
<dbReference type="PROSITE" id="PS00936">
    <property type="entry name" value="RIBOSOMAL_L35"/>
    <property type="match status" value="1"/>
</dbReference>